<dbReference type="AlphaFoldDB" id="A0A2B7ZMX5"/>
<evidence type="ECO:0000313" key="4">
    <source>
        <dbReference type="Proteomes" id="UP000226031"/>
    </source>
</evidence>
<gene>
    <name evidence="3" type="ORF">GX50_02621</name>
</gene>
<organism evidence="3 4">
    <name type="scientific">[Emmonsia] crescens</name>
    <dbReference type="NCBI Taxonomy" id="73230"/>
    <lineage>
        <taxon>Eukaryota</taxon>
        <taxon>Fungi</taxon>
        <taxon>Dikarya</taxon>
        <taxon>Ascomycota</taxon>
        <taxon>Pezizomycotina</taxon>
        <taxon>Eurotiomycetes</taxon>
        <taxon>Eurotiomycetidae</taxon>
        <taxon>Onygenales</taxon>
        <taxon>Ajellomycetaceae</taxon>
        <taxon>Emergomyces</taxon>
    </lineage>
</organism>
<evidence type="ECO:0000313" key="3">
    <source>
        <dbReference type="EMBL" id="PGH34538.1"/>
    </source>
</evidence>
<protein>
    <submittedName>
        <fullName evidence="3">Uncharacterized protein</fullName>
    </submittedName>
</protein>
<comment type="similarity">
    <text evidence="2">Belongs to the ustYa family.</text>
</comment>
<dbReference type="PANTHER" id="PTHR33365">
    <property type="entry name" value="YALI0B05434P"/>
    <property type="match status" value="1"/>
</dbReference>
<dbReference type="InterPro" id="IPR021765">
    <property type="entry name" value="UstYa-like"/>
</dbReference>
<sequence length="146" mass="17362">MKWYKVNPFGATRKDLKKLDKTSVEIPTRQGHYFVSLAVFHQLHCLDIIRRYVHSEYYRMDGLDSVISVTDHVDHCIDMVRQALMCHADTTLITWNGTFVDAEPDFYAKHQCRNFDMIHKWSKKHEVNMEEEFVRDPEALKRIKFG</sequence>
<dbReference type="GO" id="GO:0043386">
    <property type="term" value="P:mycotoxin biosynthetic process"/>
    <property type="evidence" value="ECO:0007669"/>
    <property type="project" value="InterPro"/>
</dbReference>
<dbReference type="VEuPathDB" id="FungiDB:EMCG_04225"/>
<accession>A0A2B7ZMX5</accession>
<evidence type="ECO:0000256" key="1">
    <source>
        <dbReference type="ARBA" id="ARBA00004685"/>
    </source>
</evidence>
<name>A0A2B7ZMX5_9EURO</name>
<reference evidence="3 4" key="1">
    <citation type="submission" date="2017-10" db="EMBL/GenBank/DDBJ databases">
        <title>Comparative genomics in systemic dimorphic fungi from Ajellomycetaceae.</title>
        <authorList>
            <person name="Munoz J.F."/>
            <person name="Mcewen J.G."/>
            <person name="Clay O.K."/>
            <person name="Cuomo C.A."/>
        </authorList>
    </citation>
    <scope>NUCLEOTIDE SEQUENCE [LARGE SCALE GENOMIC DNA]</scope>
    <source>
        <strain evidence="3 4">UAMH4076</strain>
    </source>
</reference>
<proteinExistence type="inferred from homology"/>
<dbReference type="Proteomes" id="UP000226031">
    <property type="component" value="Unassembled WGS sequence"/>
</dbReference>
<dbReference type="EMBL" id="PDND01000038">
    <property type="protein sequence ID" value="PGH34538.1"/>
    <property type="molecule type" value="Genomic_DNA"/>
</dbReference>
<dbReference type="STRING" id="73230.A0A2B7ZMX5"/>
<dbReference type="PANTHER" id="PTHR33365:SF4">
    <property type="entry name" value="CYCLOCHLOROTINE BIOSYNTHESIS PROTEIN O"/>
    <property type="match status" value="1"/>
</dbReference>
<comment type="caution">
    <text evidence="3">The sequence shown here is derived from an EMBL/GenBank/DDBJ whole genome shotgun (WGS) entry which is preliminary data.</text>
</comment>
<evidence type="ECO:0000256" key="2">
    <source>
        <dbReference type="ARBA" id="ARBA00035112"/>
    </source>
</evidence>
<dbReference type="Pfam" id="PF11807">
    <property type="entry name" value="UstYa"/>
    <property type="match status" value="1"/>
</dbReference>
<comment type="pathway">
    <text evidence="1">Mycotoxin biosynthesis.</text>
</comment>
<keyword evidence="4" id="KW-1185">Reference proteome</keyword>